<keyword evidence="2 4" id="KW-0238">DNA-binding</keyword>
<sequence>MADRRSQVRARTYQEIRQAARDLLVAEGVQAVTINAVARRMGMSGPAIYRYYDSHDDLIAGLTAEFYHEVTAAVADARVPGAVNLVPMSRALRRWATTNRAGFRMIFASPPLPQPPGPATREDRKAAIAFGALFFDEVAEIWDQKGFPTPKPASVAPALRHQLERYTVESGNRMPPEAVYVFLNCWIRLYGHLCIEVLHQIEFAISDAAPLFEDCLRELCGWLDIRYYDENAG</sequence>
<protein>
    <submittedName>
        <fullName evidence="6">TetR/AcrR family transcriptional regulator</fullName>
    </submittedName>
</protein>
<dbReference type="Pfam" id="PF00440">
    <property type="entry name" value="TetR_N"/>
    <property type="match status" value="1"/>
</dbReference>
<dbReference type="Gene3D" id="1.10.357.10">
    <property type="entry name" value="Tetracycline Repressor, domain 2"/>
    <property type="match status" value="1"/>
</dbReference>
<evidence type="ECO:0000256" key="4">
    <source>
        <dbReference type="PROSITE-ProRule" id="PRU00335"/>
    </source>
</evidence>
<feature type="DNA-binding region" description="H-T-H motif" evidence="4">
    <location>
        <begin position="33"/>
        <end position="52"/>
    </location>
</feature>
<gene>
    <name evidence="6" type="ORF">PUT78_06925</name>
</gene>
<comment type="caution">
    <text evidence="6">The sequence shown here is derived from an EMBL/GenBank/DDBJ whole genome shotgun (WGS) entry which is preliminary data.</text>
</comment>
<evidence type="ECO:0000313" key="7">
    <source>
        <dbReference type="Proteomes" id="UP001431784"/>
    </source>
</evidence>
<dbReference type="PANTHER" id="PTHR30055">
    <property type="entry name" value="HTH-TYPE TRANSCRIPTIONAL REGULATOR RUTR"/>
    <property type="match status" value="1"/>
</dbReference>
<reference evidence="6" key="1">
    <citation type="submission" date="2023-02" db="EMBL/GenBank/DDBJ databases">
        <title>Description of Roseinatronobacter alkalisoli sp. nov., an alkaliphilic bacerium isolated from soda soil.</title>
        <authorList>
            <person name="Wei W."/>
        </authorList>
    </citation>
    <scope>NUCLEOTIDE SEQUENCE</scope>
    <source>
        <strain evidence="6">HJB301</strain>
    </source>
</reference>
<proteinExistence type="predicted"/>
<dbReference type="InterPro" id="IPR009057">
    <property type="entry name" value="Homeodomain-like_sf"/>
</dbReference>
<accession>A0ABT5T6S8</accession>
<feature type="domain" description="HTH tetR-type" evidence="5">
    <location>
        <begin position="10"/>
        <end position="70"/>
    </location>
</feature>
<dbReference type="Proteomes" id="UP001431784">
    <property type="component" value="Unassembled WGS sequence"/>
</dbReference>
<dbReference type="SUPFAM" id="SSF48498">
    <property type="entry name" value="Tetracyclin repressor-like, C-terminal domain"/>
    <property type="match status" value="1"/>
</dbReference>
<organism evidence="6 7">
    <name type="scientific">Roseinatronobacter alkalisoli</name>
    <dbReference type="NCBI Taxonomy" id="3028235"/>
    <lineage>
        <taxon>Bacteria</taxon>
        <taxon>Pseudomonadati</taxon>
        <taxon>Pseudomonadota</taxon>
        <taxon>Alphaproteobacteria</taxon>
        <taxon>Rhodobacterales</taxon>
        <taxon>Paracoccaceae</taxon>
        <taxon>Roseinatronobacter</taxon>
    </lineage>
</organism>
<dbReference type="PANTHER" id="PTHR30055:SF243">
    <property type="entry name" value="HTH-TYPE TRANSCRIPTIONAL REGULATOR RV1816"/>
    <property type="match status" value="1"/>
</dbReference>
<evidence type="ECO:0000259" key="5">
    <source>
        <dbReference type="PROSITE" id="PS50977"/>
    </source>
</evidence>
<keyword evidence="1" id="KW-0805">Transcription regulation</keyword>
<dbReference type="PROSITE" id="PS50977">
    <property type="entry name" value="HTH_TETR_2"/>
    <property type="match status" value="1"/>
</dbReference>
<evidence type="ECO:0000256" key="2">
    <source>
        <dbReference type="ARBA" id="ARBA00023125"/>
    </source>
</evidence>
<dbReference type="InterPro" id="IPR036271">
    <property type="entry name" value="Tet_transcr_reg_TetR-rel_C_sf"/>
</dbReference>
<evidence type="ECO:0000256" key="3">
    <source>
        <dbReference type="ARBA" id="ARBA00023163"/>
    </source>
</evidence>
<name>A0ABT5T6S8_9RHOB</name>
<keyword evidence="3" id="KW-0804">Transcription</keyword>
<dbReference type="SUPFAM" id="SSF46689">
    <property type="entry name" value="Homeodomain-like"/>
    <property type="match status" value="1"/>
</dbReference>
<dbReference type="RefSeq" id="WP_274351507.1">
    <property type="nucleotide sequence ID" value="NZ_JAQZSM010000004.1"/>
</dbReference>
<dbReference type="EMBL" id="JAQZSM010000004">
    <property type="protein sequence ID" value="MDD7970827.1"/>
    <property type="molecule type" value="Genomic_DNA"/>
</dbReference>
<dbReference type="InterPro" id="IPR001647">
    <property type="entry name" value="HTH_TetR"/>
</dbReference>
<dbReference type="PRINTS" id="PR00455">
    <property type="entry name" value="HTHTETR"/>
</dbReference>
<dbReference type="InterPro" id="IPR050109">
    <property type="entry name" value="HTH-type_TetR-like_transc_reg"/>
</dbReference>
<keyword evidence="7" id="KW-1185">Reference proteome</keyword>
<evidence type="ECO:0000313" key="6">
    <source>
        <dbReference type="EMBL" id="MDD7970827.1"/>
    </source>
</evidence>
<evidence type="ECO:0000256" key="1">
    <source>
        <dbReference type="ARBA" id="ARBA00023015"/>
    </source>
</evidence>
<dbReference type="Pfam" id="PF13305">
    <property type="entry name" value="TetR_C_33"/>
    <property type="match status" value="1"/>
</dbReference>
<dbReference type="InterPro" id="IPR025996">
    <property type="entry name" value="MT1864/Rv1816-like_C"/>
</dbReference>